<proteinExistence type="predicted"/>
<organism evidence="1 2">
    <name type="scientific">Portunus trituberculatus</name>
    <name type="common">Swimming crab</name>
    <name type="synonym">Neptunus trituberculatus</name>
    <dbReference type="NCBI Taxonomy" id="210409"/>
    <lineage>
        <taxon>Eukaryota</taxon>
        <taxon>Metazoa</taxon>
        <taxon>Ecdysozoa</taxon>
        <taxon>Arthropoda</taxon>
        <taxon>Crustacea</taxon>
        <taxon>Multicrustacea</taxon>
        <taxon>Malacostraca</taxon>
        <taxon>Eumalacostraca</taxon>
        <taxon>Eucarida</taxon>
        <taxon>Decapoda</taxon>
        <taxon>Pleocyemata</taxon>
        <taxon>Brachyura</taxon>
        <taxon>Eubrachyura</taxon>
        <taxon>Portunoidea</taxon>
        <taxon>Portunidae</taxon>
        <taxon>Portuninae</taxon>
        <taxon>Portunus</taxon>
    </lineage>
</organism>
<keyword evidence="2" id="KW-1185">Reference proteome</keyword>
<evidence type="ECO:0000313" key="1">
    <source>
        <dbReference type="EMBL" id="MPC21521.1"/>
    </source>
</evidence>
<name>A0A5B7DJ11_PORTR</name>
<dbReference type="EMBL" id="VSRR010000986">
    <property type="protein sequence ID" value="MPC21521.1"/>
    <property type="molecule type" value="Genomic_DNA"/>
</dbReference>
<sequence>MSRNLLLKRRQVIGRWKYRSWQGAPEFT</sequence>
<gene>
    <name evidence="1" type="ORF">E2C01_014509</name>
</gene>
<reference evidence="1 2" key="1">
    <citation type="submission" date="2019-05" db="EMBL/GenBank/DDBJ databases">
        <title>Another draft genome of Portunus trituberculatus and its Hox gene families provides insights of decapod evolution.</title>
        <authorList>
            <person name="Jeong J.-H."/>
            <person name="Song I."/>
            <person name="Kim S."/>
            <person name="Choi T."/>
            <person name="Kim D."/>
            <person name="Ryu S."/>
            <person name="Kim W."/>
        </authorList>
    </citation>
    <scope>NUCLEOTIDE SEQUENCE [LARGE SCALE GENOMIC DNA]</scope>
    <source>
        <tissue evidence="1">Muscle</tissue>
    </source>
</reference>
<dbReference type="AlphaFoldDB" id="A0A5B7DJ11"/>
<protein>
    <submittedName>
        <fullName evidence="1">Uncharacterized protein</fullName>
    </submittedName>
</protein>
<accession>A0A5B7DJ11</accession>
<comment type="caution">
    <text evidence="1">The sequence shown here is derived from an EMBL/GenBank/DDBJ whole genome shotgun (WGS) entry which is preliminary data.</text>
</comment>
<evidence type="ECO:0000313" key="2">
    <source>
        <dbReference type="Proteomes" id="UP000324222"/>
    </source>
</evidence>
<dbReference type="Proteomes" id="UP000324222">
    <property type="component" value="Unassembled WGS sequence"/>
</dbReference>